<dbReference type="InterPro" id="IPR011577">
    <property type="entry name" value="Cyt_b561_bac/Ni-Hgenase"/>
</dbReference>
<protein>
    <recommendedName>
        <fullName evidence="7">Cytochrome b561 bacterial/Ni-hydrogenase domain-containing protein</fullName>
    </recommendedName>
</protein>
<proteinExistence type="predicted"/>
<dbReference type="GO" id="GO:0009055">
    <property type="term" value="F:electron transfer activity"/>
    <property type="evidence" value="ECO:0007669"/>
    <property type="project" value="InterPro"/>
</dbReference>
<dbReference type="PANTHER" id="PTHR30485:SF2">
    <property type="entry name" value="BLL0597 PROTEIN"/>
    <property type="match status" value="1"/>
</dbReference>
<dbReference type="InterPro" id="IPR016174">
    <property type="entry name" value="Di-haem_cyt_TM"/>
</dbReference>
<dbReference type="SUPFAM" id="SSF81342">
    <property type="entry name" value="Transmembrane di-heme cytochromes"/>
    <property type="match status" value="1"/>
</dbReference>
<dbReference type="GO" id="GO:0005886">
    <property type="term" value="C:plasma membrane"/>
    <property type="evidence" value="ECO:0007669"/>
    <property type="project" value="UniProtKB-SubCell"/>
</dbReference>
<keyword evidence="5 6" id="KW-0472">Membrane</keyword>
<feature type="domain" description="Cytochrome b561 bacterial/Ni-hydrogenase" evidence="7">
    <location>
        <begin position="7"/>
        <end position="182"/>
    </location>
</feature>
<evidence type="ECO:0000256" key="2">
    <source>
        <dbReference type="ARBA" id="ARBA00022475"/>
    </source>
</evidence>
<dbReference type="PANTHER" id="PTHR30485">
    <property type="entry name" value="NI/FE-HYDROGENASE 1 B-TYPE CYTOCHROME SUBUNIT"/>
    <property type="match status" value="1"/>
</dbReference>
<accession>A0A3B0WKS0</accession>
<evidence type="ECO:0000256" key="3">
    <source>
        <dbReference type="ARBA" id="ARBA00022692"/>
    </source>
</evidence>
<dbReference type="InterPro" id="IPR051542">
    <property type="entry name" value="Hydrogenase_cytochrome"/>
</dbReference>
<evidence type="ECO:0000313" key="8">
    <source>
        <dbReference type="EMBL" id="VAW51922.1"/>
    </source>
</evidence>
<name>A0A3B0WKS0_9ZZZZ</name>
<dbReference type="Gene3D" id="1.20.950.20">
    <property type="entry name" value="Transmembrane di-heme cytochromes, Chain C"/>
    <property type="match status" value="1"/>
</dbReference>
<reference evidence="8" key="1">
    <citation type="submission" date="2018-06" db="EMBL/GenBank/DDBJ databases">
        <authorList>
            <person name="Zhirakovskaya E."/>
        </authorList>
    </citation>
    <scope>NUCLEOTIDE SEQUENCE</scope>
</reference>
<sequence>MNTINDRYSLPAKLIHMGLAVFGILAYLTAETAEHSDGGIGYLLHTYLGLTLMAFVLLRIVGGYTGLTKMRFSSWPPFSRSQWSESIDDIKSLIKFTMPERGMHEGLAGLVQAFGLIIFAWMGATGTALYFINESTNGTLYEIFEEAHEIGESLIPMFLVLHVGAVITHSLTGKPNWKRIWHFKN</sequence>
<organism evidence="8">
    <name type="scientific">hydrothermal vent metagenome</name>
    <dbReference type="NCBI Taxonomy" id="652676"/>
    <lineage>
        <taxon>unclassified sequences</taxon>
        <taxon>metagenomes</taxon>
        <taxon>ecological metagenomes</taxon>
    </lineage>
</organism>
<dbReference type="GO" id="GO:0020037">
    <property type="term" value="F:heme binding"/>
    <property type="evidence" value="ECO:0007669"/>
    <property type="project" value="TreeGrafter"/>
</dbReference>
<keyword evidence="2" id="KW-1003">Cell membrane</keyword>
<evidence type="ECO:0000259" key="7">
    <source>
        <dbReference type="Pfam" id="PF01292"/>
    </source>
</evidence>
<feature type="transmembrane region" description="Helical" evidence="6">
    <location>
        <begin position="12"/>
        <end position="30"/>
    </location>
</feature>
<dbReference type="GO" id="GO:0022904">
    <property type="term" value="P:respiratory electron transport chain"/>
    <property type="evidence" value="ECO:0007669"/>
    <property type="project" value="InterPro"/>
</dbReference>
<comment type="subcellular location">
    <subcellularLocation>
        <location evidence="1">Cell membrane</location>
        <topology evidence="1">Multi-pass membrane protein</topology>
    </subcellularLocation>
</comment>
<feature type="transmembrane region" description="Helical" evidence="6">
    <location>
        <begin position="153"/>
        <end position="172"/>
    </location>
</feature>
<dbReference type="Pfam" id="PF01292">
    <property type="entry name" value="Ni_hydr_CYTB"/>
    <property type="match status" value="1"/>
</dbReference>
<keyword evidence="4 6" id="KW-1133">Transmembrane helix</keyword>
<gene>
    <name evidence="8" type="ORF">MNBD_GAMMA05-2001</name>
</gene>
<evidence type="ECO:0000256" key="6">
    <source>
        <dbReference type="SAM" id="Phobius"/>
    </source>
</evidence>
<evidence type="ECO:0000256" key="1">
    <source>
        <dbReference type="ARBA" id="ARBA00004651"/>
    </source>
</evidence>
<dbReference type="AlphaFoldDB" id="A0A3B0WKS0"/>
<evidence type="ECO:0000256" key="5">
    <source>
        <dbReference type="ARBA" id="ARBA00023136"/>
    </source>
</evidence>
<dbReference type="EMBL" id="UOFE01000023">
    <property type="protein sequence ID" value="VAW51922.1"/>
    <property type="molecule type" value="Genomic_DNA"/>
</dbReference>
<keyword evidence="3 6" id="KW-0812">Transmembrane</keyword>
<evidence type="ECO:0000256" key="4">
    <source>
        <dbReference type="ARBA" id="ARBA00022989"/>
    </source>
</evidence>
<feature type="transmembrane region" description="Helical" evidence="6">
    <location>
        <begin position="107"/>
        <end position="133"/>
    </location>
</feature>
<feature type="transmembrane region" description="Helical" evidence="6">
    <location>
        <begin position="42"/>
        <end position="61"/>
    </location>
</feature>